<evidence type="ECO:0000256" key="1">
    <source>
        <dbReference type="SAM" id="Phobius"/>
    </source>
</evidence>
<keyword evidence="1" id="KW-0472">Membrane</keyword>
<feature type="transmembrane region" description="Helical" evidence="1">
    <location>
        <begin position="344"/>
        <end position="364"/>
    </location>
</feature>
<organism evidence="2 3">
    <name type="scientific">Lactarius akahatsu</name>
    <dbReference type="NCBI Taxonomy" id="416441"/>
    <lineage>
        <taxon>Eukaryota</taxon>
        <taxon>Fungi</taxon>
        <taxon>Dikarya</taxon>
        <taxon>Basidiomycota</taxon>
        <taxon>Agaricomycotina</taxon>
        <taxon>Agaricomycetes</taxon>
        <taxon>Russulales</taxon>
        <taxon>Russulaceae</taxon>
        <taxon>Lactarius</taxon>
    </lineage>
</organism>
<dbReference type="EMBL" id="JAKELL010000095">
    <property type="protein sequence ID" value="KAH8982877.1"/>
    <property type="molecule type" value="Genomic_DNA"/>
</dbReference>
<dbReference type="Proteomes" id="UP001201163">
    <property type="component" value="Unassembled WGS sequence"/>
</dbReference>
<comment type="caution">
    <text evidence="2">The sequence shown here is derived from an EMBL/GenBank/DDBJ whole genome shotgun (WGS) entry which is preliminary data.</text>
</comment>
<sequence>MNPDQVPRYTRTNTVPRKRNEFKIPALTTTFRPEQGQEDDCAPWVSATHPDGALYFYDPAKRLFTDTDMHNPVLRDEIAASYDYLQNMLLAKGSPPKNYDLVLDKHKEGGQTQWFYYYAYPETRCLFWLETYDAKDMLYEVYGVESPAHVKHQLEALYWSHWSLYPAFFEDRYLEPEIYDELVGILSHGCMDAMTSKSSTLPYDDDTMKKMLDLVRNVKESNPNSNSIYHTAAVTHWRFLCFHGQKNARLGKYQTVYGDLKRERTIFIMLLSPVLFLAPEVHLQEIEKLWTDEIIIDTAWKSFIPKLLEEWQELMLLSTVMLSANVGFLAIPGVVVNITTPAQIASYMSMEASVGSIVIGLLLVRHNRSRQKEDPAGAATYLTQYTHKRFGLEPMAILYSLPWALLMWAMVMFFIALLLVFFRSSDLSMQIFAVTTSAIMAVPIWWCILWSWRSGDSGKRWFSSLPSLIRRMLSVPHDIYVQITRLIPRRAHQSSPA</sequence>
<dbReference type="AlphaFoldDB" id="A0AAD4L9E7"/>
<feature type="transmembrane region" description="Helical" evidence="1">
    <location>
        <begin position="314"/>
        <end position="338"/>
    </location>
</feature>
<reference evidence="2" key="1">
    <citation type="submission" date="2022-01" db="EMBL/GenBank/DDBJ databases">
        <title>Comparative genomics reveals a dynamic genome evolution in the ectomycorrhizal milk-cap (Lactarius) mushrooms.</title>
        <authorList>
            <consortium name="DOE Joint Genome Institute"/>
            <person name="Lebreton A."/>
            <person name="Tang N."/>
            <person name="Kuo A."/>
            <person name="LaButti K."/>
            <person name="Drula E."/>
            <person name="Barry K."/>
            <person name="Clum A."/>
            <person name="Lipzen A."/>
            <person name="Mousain D."/>
            <person name="Ng V."/>
            <person name="Wang R."/>
            <person name="Wang X."/>
            <person name="Dai Y."/>
            <person name="Henrissat B."/>
            <person name="Grigoriev I.V."/>
            <person name="Guerin-Laguette A."/>
            <person name="Yu F."/>
            <person name="Martin F.M."/>
        </authorList>
    </citation>
    <scope>NUCLEOTIDE SEQUENCE</scope>
    <source>
        <strain evidence="2">QP</strain>
    </source>
</reference>
<keyword evidence="3" id="KW-1185">Reference proteome</keyword>
<accession>A0AAD4L9E7</accession>
<gene>
    <name evidence="2" type="ORF">EDB92DRAFT_2093111</name>
</gene>
<keyword evidence="1" id="KW-0812">Transmembrane</keyword>
<protein>
    <submittedName>
        <fullName evidence="2">Uncharacterized protein</fullName>
    </submittedName>
</protein>
<name>A0AAD4L9E7_9AGAM</name>
<proteinExistence type="predicted"/>
<evidence type="ECO:0000313" key="2">
    <source>
        <dbReference type="EMBL" id="KAH8982877.1"/>
    </source>
</evidence>
<feature type="transmembrane region" description="Helical" evidence="1">
    <location>
        <begin position="396"/>
        <end position="422"/>
    </location>
</feature>
<feature type="transmembrane region" description="Helical" evidence="1">
    <location>
        <begin position="428"/>
        <end position="452"/>
    </location>
</feature>
<evidence type="ECO:0000313" key="3">
    <source>
        <dbReference type="Proteomes" id="UP001201163"/>
    </source>
</evidence>
<keyword evidence="1" id="KW-1133">Transmembrane helix</keyword>